<protein>
    <submittedName>
        <fullName evidence="2">Uncharacterized protein</fullName>
    </submittedName>
</protein>
<dbReference type="Proteomes" id="UP000887579">
    <property type="component" value="Unplaced"/>
</dbReference>
<dbReference type="WBParaSite" id="ES5_v2.g25135.t1">
    <property type="protein sequence ID" value="ES5_v2.g25135.t1"/>
    <property type="gene ID" value="ES5_v2.g25135"/>
</dbReference>
<organism evidence="1 2">
    <name type="scientific">Panagrolaimus sp. ES5</name>
    <dbReference type="NCBI Taxonomy" id="591445"/>
    <lineage>
        <taxon>Eukaryota</taxon>
        <taxon>Metazoa</taxon>
        <taxon>Ecdysozoa</taxon>
        <taxon>Nematoda</taxon>
        <taxon>Chromadorea</taxon>
        <taxon>Rhabditida</taxon>
        <taxon>Tylenchina</taxon>
        <taxon>Panagrolaimomorpha</taxon>
        <taxon>Panagrolaimoidea</taxon>
        <taxon>Panagrolaimidae</taxon>
        <taxon>Panagrolaimus</taxon>
    </lineage>
</organism>
<sequence>MKELCQIPHFATLDDFSLKKIPEAFNLESFSKKQCSDIELGFCDSISEAYKVQLESVVDEVIAAENREYKVPRIAFPGRDEEKWHILYDLHYNRKK</sequence>
<evidence type="ECO:0000313" key="1">
    <source>
        <dbReference type="Proteomes" id="UP000887579"/>
    </source>
</evidence>
<name>A0AC34G6E1_9BILA</name>
<proteinExistence type="predicted"/>
<evidence type="ECO:0000313" key="2">
    <source>
        <dbReference type="WBParaSite" id="ES5_v2.g25135.t1"/>
    </source>
</evidence>
<accession>A0AC34G6E1</accession>
<reference evidence="2" key="1">
    <citation type="submission" date="2022-11" db="UniProtKB">
        <authorList>
            <consortium name="WormBaseParasite"/>
        </authorList>
    </citation>
    <scope>IDENTIFICATION</scope>
</reference>